<evidence type="ECO:0000313" key="2">
    <source>
        <dbReference type="Proteomes" id="UP001169242"/>
    </source>
</evidence>
<dbReference type="Proteomes" id="UP001169242">
    <property type="component" value="Unassembled WGS sequence"/>
</dbReference>
<dbReference type="EMBL" id="JAQIFT010000010">
    <property type="protein sequence ID" value="MDA3730200.1"/>
    <property type="molecule type" value="Genomic_DNA"/>
</dbReference>
<protein>
    <submittedName>
        <fullName evidence="1">DUF4364 family protein</fullName>
    </submittedName>
</protein>
<dbReference type="RefSeq" id="WP_053984726.1">
    <property type="nucleotide sequence ID" value="NZ_JAQIFT010000010.1"/>
</dbReference>
<dbReference type="AlphaFoldDB" id="A0AA42DJP4"/>
<name>A0AA42DJP4_9FIRM</name>
<dbReference type="InterPro" id="IPR025374">
    <property type="entry name" value="DUF4364"/>
</dbReference>
<proteinExistence type="predicted"/>
<accession>A0AA42DJP4</accession>
<reference evidence="1" key="1">
    <citation type="journal article" date="2023" name="Int. J. Syst. Evol. Microbiol.">
        <title>&lt;i&gt;Holtiella tumoricola&lt;/i&gt; gen. nov. sp. nov., isolated from a human clinical sample.</title>
        <authorList>
            <person name="Allen-Vercoe E."/>
            <person name="Daigneault M.C."/>
            <person name="Vancuren S.J."/>
            <person name="Cochrane K."/>
            <person name="O'Neal L.L."/>
            <person name="Sankaranarayanan K."/>
            <person name="Lawson P.A."/>
        </authorList>
    </citation>
    <scope>NUCLEOTIDE SEQUENCE</scope>
    <source>
        <strain evidence="1">CC70A</strain>
    </source>
</reference>
<evidence type="ECO:0000313" key="1">
    <source>
        <dbReference type="EMBL" id="MDA3730200.1"/>
    </source>
</evidence>
<keyword evidence="2" id="KW-1185">Reference proteome</keyword>
<gene>
    <name evidence="1" type="ORF">PBV87_01545</name>
</gene>
<organism evidence="1 2">
    <name type="scientific">Holtiella tumoricola</name>
    <dbReference type="NCBI Taxonomy" id="3018743"/>
    <lineage>
        <taxon>Bacteria</taxon>
        <taxon>Bacillati</taxon>
        <taxon>Bacillota</taxon>
        <taxon>Clostridia</taxon>
        <taxon>Lachnospirales</taxon>
        <taxon>Cellulosilyticaceae</taxon>
        <taxon>Holtiella</taxon>
    </lineage>
</organism>
<dbReference type="Gene3D" id="1.10.10.10">
    <property type="entry name" value="Winged helix-like DNA-binding domain superfamily/Winged helix DNA-binding domain"/>
    <property type="match status" value="1"/>
</dbReference>
<dbReference type="Pfam" id="PF14277">
    <property type="entry name" value="DUF4364"/>
    <property type="match status" value="1"/>
</dbReference>
<sequence length="174" mass="20124">MFNTNEDFTINKLTVLYLLSEVKMPLTLSQITQIVLERGYTDYFSMQQSLNELVASKLITKATENNASNFDISEKGLQTLEFFASRIPNSIRTELDTFISSNWRKLRTQRDVTAEYIPTKEHEYMVHCKVMEHDSTLINLSINVASKKQAIALCENWKNNSDKLYSEILQIISK</sequence>
<dbReference type="InterPro" id="IPR036388">
    <property type="entry name" value="WH-like_DNA-bd_sf"/>
</dbReference>
<comment type="caution">
    <text evidence="1">The sequence shown here is derived from an EMBL/GenBank/DDBJ whole genome shotgun (WGS) entry which is preliminary data.</text>
</comment>